<comment type="catalytic activity">
    <reaction evidence="6">
        <text>[phosphate](n) + ATP = [phosphate](n+1) + ADP</text>
        <dbReference type="Rhea" id="RHEA:19573"/>
        <dbReference type="Rhea" id="RHEA-COMP:9859"/>
        <dbReference type="Rhea" id="RHEA-COMP:14280"/>
        <dbReference type="ChEBI" id="CHEBI:16838"/>
        <dbReference type="ChEBI" id="CHEBI:30616"/>
        <dbReference type="ChEBI" id="CHEBI:456216"/>
        <dbReference type="EC" id="2.7.4.1"/>
    </reaction>
</comment>
<dbReference type="Pfam" id="PF13089">
    <property type="entry name" value="PP_kinase_N"/>
    <property type="match status" value="1"/>
</dbReference>
<keyword evidence="2 6" id="KW-0808">Transferase</keyword>
<keyword evidence="1 6" id="KW-0597">Phosphoprotein</keyword>
<dbReference type="RefSeq" id="WP_090146603.1">
    <property type="nucleotide sequence ID" value="NZ_FNAN01000002.1"/>
</dbReference>
<organism evidence="11 12">
    <name type="scientific">Dyadobacter soli</name>
    <dbReference type="NCBI Taxonomy" id="659014"/>
    <lineage>
        <taxon>Bacteria</taxon>
        <taxon>Pseudomonadati</taxon>
        <taxon>Bacteroidota</taxon>
        <taxon>Cytophagia</taxon>
        <taxon>Cytophagales</taxon>
        <taxon>Spirosomataceae</taxon>
        <taxon>Dyadobacter</taxon>
    </lineage>
</organism>
<keyword evidence="12" id="KW-1185">Reference proteome</keyword>
<dbReference type="AlphaFoldDB" id="A0A1G6XGS8"/>
<comment type="similarity">
    <text evidence="6">Belongs to the polyphosphate kinase 1 (PPK1) family.</text>
</comment>
<reference evidence="12" key="1">
    <citation type="submission" date="2016-10" db="EMBL/GenBank/DDBJ databases">
        <authorList>
            <person name="Varghese N."/>
            <person name="Submissions S."/>
        </authorList>
    </citation>
    <scope>NUCLEOTIDE SEQUENCE [LARGE SCALE GENOMIC DNA]</scope>
    <source>
        <strain evidence="12">DSM 25329</strain>
    </source>
</reference>
<evidence type="ECO:0000256" key="1">
    <source>
        <dbReference type="ARBA" id="ARBA00022553"/>
    </source>
</evidence>
<dbReference type="PANTHER" id="PTHR30218">
    <property type="entry name" value="POLYPHOSPHATE KINASE"/>
    <property type="match status" value="1"/>
</dbReference>
<sequence length="699" mass="82155">MIDVAFPYFDTNLSWLSNNYRLLLEAKDETVPVRERLRFLGIYAYQTKEFYRVRIPNLLAMGEVSNDIRSKLNIFPESLLEHVYETVENQLREFNDILISGILPALLEQGVHLYYREAFVPEHAAFVRRFFLDKLFRYLQPVFLDSRRTLKTPAFESKQLYLIVRMQHKEDAEEDWYASVNVPSEPYSRFLELPEWEGKRHVAFLEDVIRENLPLLFPGYNVLESYALRVERETELAIEDEYPMQVAQRILKQLEKRNFVQPSQYFYESGMPLYVREYLVGKVSIPMNDFHERGDYLFMQDLAKFPVISRRLDYPYQRPVQNPEFDETKSVFEAIQQGDQMLHLPYQSYEPIVRFFNEAAVDPHVREIHVSLYKISPNSFILNSLISASKNGKRVTTYVELNTKLDIQENLQWSKKMRDAGVKILLSVPGLKVHAKMALVKRKVHKGWERYAFLGTGGFYRLTSREIVDHALLTSHRELTNELELLFGYLSTQDEPKKYKYLPFNTLQVTQFNLQKRLLDLMDREIANCNAGLKSFITIKINQLQDHILIDKLYQAGQAGVPVHVIVSESCGLISGLPSISDNVVVSRHVDRYVENTRIFHFGNRGNDEIYLTSCDWTHRNLHRRIDICFPVLDETLKNQMRTVLRNYVNDNQKSVRLDLYQNNLRISDDSRGKVRAQEANYRLVEKIERNGLSRRSEI</sequence>
<dbReference type="STRING" id="659014.SAMN04487996_102162"/>
<dbReference type="InterPro" id="IPR036832">
    <property type="entry name" value="PPK_N_dom_sf"/>
</dbReference>
<accession>A0A1G6XGS8</accession>
<dbReference type="InterPro" id="IPR025198">
    <property type="entry name" value="PPK_N_dom"/>
</dbReference>
<evidence type="ECO:0000256" key="6">
    <source>
        <dbReference type="RuleBase" id="RU003800"/>
    </source>
</evidence>
<dbReference type="Proteomes" id="UP000198748">
    <property type="component" value="Unassembled WGS sequence"/>
</dbReference>
<evidence type="ECO:0000256" key="4">
    <source>
        <dbReference type="ARBA" id="ARBA00022777"/>
    </source>
</evidence>
<dbReference type="NCBIfam" id="NF003917">
    <property type="entry name" value="PRK05443.1-1"/>
    <property type="match status" value="1"/>
</dbReference>
<keyword evidence="5" id="KW-0067">ATP-binding</keyword>
<proteinExistence type="inferred from homology"/>
<dbReference type="InterPro" id="IPR025200">
    <property type="entry name" value="PPK_C_dom2"/>
</dbReference>
<dbReference type="Gene3D" id="1.20.58.310">
    <property type="entry name" value="Polyphosphate kinase N-terminal domain"/>
    <property type="match status" value="1"/>
</dbReference>
<feature type="domain" description="Polyphosphate kinase middle" evidence="7">
    <location>
        <begin position="123"/>
        <end position="305"/>
    </location>
</feature>
<evidence type="ECO:0000259" key="7">
    <source>
        <dbReference type="Pfam" id="PF02503"/>
    </source>
</evidence>
<keyword evidence="4 11" id="KW-0418">Kinase</keyword>
<evidence type="ECO:0000259" key="10">
    <source>
        <dbReference type="Pfam" id="PF17941"/>
    </source>
</evidence>
<dbReference type="Gene3D" id="3.30.870.10">
    <property type="entry name" value="Endonuclease Chain A"/>
    <property type="match status" value="2"/>
</dbReference>
<dbReference type="SUPFAM" id="SSF143724">
    <property type="entry name" value="PHP14-like"/>
    <property type="match status" value="1"/>
</dbReference>
<evidence type="ECO:0000259" key="9">
    <source>
        <dbReference type="Pfam" id="PF13090"/>
    </source>
</evidence>
<dbReference type="GO" id="GO:0009358">
    <property type="term" value="C:polyphosphate kinase complex"/>
    <property type="evidence" value="ECO:0007669"/>
    <property type="project" value="InterPro"/>
</dbReference>
<dbReference type="InterPro" id="IPR041108">
    <property type="entry name" value="PP_kinase_C_1"/>
</dbReference>
<dbReference type="GO" id="GO:0005524">
    <property type="term" value="F:ATP binding"/>
    <property type="evidence" value="ECO:0007669"/>
    <property type="project" value="UniProtKB-KW"/>
</dbReference>
<name>A0A1G6XGS8_9BACT</name>
<dbReference type="Pfam" id="PF17941">
    <property type="entry name" value="PP_kinase_C_1"/>
    <property type="match status" value="1"/>
</dbReference>
<dbReference type="Pfam" id="PF02503">
    <property type="entry name" value="PP_kinase"/>
    <property type="match status" value="1"/>
</dbReference>
<dbReference type="EMBL" id="FNAN01000002">
    <property type="protein sequence ID" value="SDD77429.1"/>
    <property type="molecule type" value="Genomic_DNA"/>
</dbReference>
<keyword evidence="3" id="KW-0547">Nucleotide-binding</keyword>
<dbReference type="SUPFAM" id="SSF56024">
    <property type="entry name" value="Phospholipase D/nuclease"/>
    <property type="match status" value="2"/>
</dbReference>
<evidence type="ECO:0000256" key="2">
    <source>
        <dbReference type="ARBA" id="ARBA00022679"/>
    </source>
</evidence>
<dbReference type="GO" id="GO:0008976">
    <property type="term" value="F:polyphosphate kinase activity"/>
    <property type="evidence" value="ECO:0007669"/>
    <property type="project" value="UniProtKB-EC"/>
</dbReference>
<comment type="PTM">
    <text evidence="6">An intermediate of this reaction is the autophosphorylated ppk in which a phosphate is covalently linked to a histidine residue through a N-P bond.</text>
</comment>
<evidence type="ECO:0000256" key="3">
    <source>
        <dbReference type="ARBA" id="ARBA00022741"/>
    </source>
</evidence>
<protein>
    <recommendedName>
        <fullName evidence="6">Polyphosphate kinase</fullName>
        <ecNumber evidence="6">2.7.4.1</ecNumber>
    </recommendedName>
</protein>
<dbReference type="NCBIfam" id="TIGR03705">
    <property type="entry name" value="poly_P_kin"/>
    <property type="match status" value="1"/>
</dbReference>
<gene>
    <name evidence="11" type="ORF">SAMN04487996_102162</name>
</gene>
<dbReference type="Gene3D" id="3.30.1840.10">
    <property type="entry name" value="Polyphosphate kinase middle domain"/>
    <property type="match status" value="1"/>
</dbReference>
<dbReference type="InterPro" id="IPR003414">
    <property type="entry name" value="PP_kinase"/>
</dbReference>
<dbReference type="EC" id="2.7.4.1" evidence="6"/>
<dbReference type="PIRSF" id="PIRSF015589">
    <property type="entry name" value="PP_kinase"/>
    <property type="match status" value="1"/>
</dbReference>
<evidence type="ECO:0000313" key="11">
    <source>
        <dbReference type="EMBL" id="SDD77429.1"/>
    </source>
</evidence>
<evidence type="ECO:0000259" key="8">
    <source>
        <dbReference type="Pfam" id="PF13089"/>
    </source>
</evidence>
<dbReference type="InterPro" id="IPR036830">
    <property type="entry name" value="PP_kinase_middle_dom_sf"/>
</dbReference>
<dbReference type="GO" id="GO:0006799">
    <property type="term" value="P:polyphosphate biosynthetic process"/>
    <property type="evidence" value="ECO:0007669"/>
    <property type="project" value="InterPro"/>
</dbReference>
<feature type="domain" description="Polyphosphate kinase C-terminal" evidence="10">
    <location>
        <begin position="330"/>
        <end position="495"/>
    </location>
</feature>
<dbReference type="CDD" id="cd09164">
    <property type="entry name" value="PLDc_EcPPK1_C1_like"/>
    <property type="match status" value="1"/>
</dbReference>
<feature type="domain" description="Polyphosphate kinase N-terminal" evidence="8">
    <location>
        <begin position="8"/>
        <end position="113"/>
    </location>
</feature>
<dbReference type="OrthoDB" id="9761456at2"/>
<dbReference type="SUPFAM" id="SSF140356">
    <property type="entry name" value="PPK N-terminal domain-like"/>
    <property type="match status" value="1"/>
</dbReference>
<dbReference type="Pfam" id="PF13090">
    <property type="entry name" value="PP_kinase_C"/>
    <property type="match status" value="1"/>
</dbReference>
<dbReference type="InterPro" id="IPR024953">
    <property type="entry name" value="PP_kinase_middle"/>
</dbReference>
<evidence type="ECO:0000313" key="12">
    <source>
        <dbReference type="Proteomes" id="UP000198748"/>
    </source>
</evidence>
<feature type="domain" description="Polyphosphate kinase C-terminal" evidence="9">
    <location>
        <begin position="507"/>
        <end position="678"/>
    </location>
</feature>
<comment type="function">
    <text evidence="6">Catalyzes the reversible transfer of the terminal phosphate of ATP to form a long-chain polyphosphate (polyP).</text>
</comment>
<evidence type="ECO:0000256" key="5">
    <source>
        <dbReference type="ARBA" id="ARBA00022840"/>
    </source>
</evidence>
<dbReference type="PANTHER" id="PTHR30218:SF0">
    <property type="entry name" value="POLYPHOSPHATE KINASE"/>
    <property type="match status" value="1"/>
</dbReference>